<evidence type="ECO:0000256" key="1">
    <source>
        <dbReference type="SAM" id="MobiDB-lite"/>
    </source>
</evidence>
<evidence type="ECO:0000313" key="2">
    <source>
        <dbReference type="EMBL" id="CAD7248491.1"/>
    </source>
</evidence>
<accession>A0A7R9A5L9</accession>
<dbReference type="EMBL" id="LR901385">
    <property type="protein sequence ID" value="CAD7248491.1"/>
    <property type="molecule type" value="Genomic_DNA"/>
</dbReference>
<feature type="region of interest" description="Disordered" evidence="1">
    <location>
        <begin position="260"/>
        <end position="296"/>
    </location>
</feature>
<gene>
    <name evidence="2" type="ORF">DSTB1V02_LOCUS8303</name>
</gene>
<evidence type="ECO:0000313" key="3">
    <source>
        <dbReference type="Proteomes" id="UP000677054"/>
    </source>
</evidence>
<sequence length="309" mass="34950">MAFKLKVQKYCISDLEISTIALLSPDPIASQSKGTKKEEGWRDEFAAHHWTVASSPRSRDQSSGRSMITESTIQKMHHLSQTMENVPMAVCSSFQEENPDPIMEDLPMLQKHLGSIMKGEFMGLGMTQILSLHKQLDVMKDVKNMEQICSLAQSSRPKELESYGEDALQVLLEHANAIEGDEDMDDVNDRSEDVNGLLTLGPYAGQRLEFEQANSLELQRLNAHAEDLIASDRPSVMEKKTLAQARLSPRERFSDRLVARPRRQRRGAKSGYLVKRKGHRTPPCRTPVRHGKGEEMSSPYDWLFSVRKS</sequence>
<proteinExistence type="predicted"/>
<dbReference type="AlphaFoldDB" id="A0A7R9A5L9"/>
<feature type="compositionally biased region" description="Basic residues" evidence="1">
    <location>
        <begin position="260"/>
        <end position="290"/>
    </location>
</feature>
<dbReference type="Proteomes" id="UP000677054">
    <property type="component" value="Unassembled WGS sequence"/>
</dbReference>
<keyword evidence="3" id="KW-1185">Reference proteome</keyword>
<reference evidence="2" key="1">
    <citation type="submission" date="2020-11" db="EMBL/GenBank/DDBJ databases">
        <authorList>
            <person name="Tran Van P."/>
        </authorList>
    </citation>
    <scope>NUCLEOTIDE SEQUENCE</scope>
</reference>
<organism evidence="2">
    <name type="scientific">Darwinula stevensoni</name>
    <dbReference type="NCBI Taxonomy" id="69355"/>
    <lineage>
        <taxon>Eukaryota</taxon>
        <taxon>Metazoa</taxon>
        <taxon>Ecdysozoa</taxon>
        <taxon>Arthropoda</taxon>
        <taxon>Crustacea</taxon>
        <taxon>Oligostraca</taxon>
        <taxon>Ostracoda</taxon>
        <taxon>Podocopa</taxon>
        <taxon>Podocopida</taxon>
        <taxon>Darwinulocopina</taxon>
        <taxon>Darwinuloidea</taxon>
        <taxon>Darwinulidae</taxon>
        <taxon>Darwinula</taxon>
    </lineage>
</organism>
<name>A0A7R9A5L9_9CRUS</name>
<dbReference type="EMBL" id="CAJPEV010001868">
    <property type="protein sequence ID" value="CAG0894676.1"/>
    <property type="molecule type" value="Genomic_DNA"/>
</dbReference>
<protein>
    <submittedName>
        <fullName evidence="2">Uncharacterized protein</fullName>
    </submittedName>
</protein>